<dbReference type="GO" id="GO:0003723">
    <property type="term" value="F:RNA binding"/>
    <property type="evidence" value="ECO:0007669"/>
    <property type="project" value="UniProtKB-UniRule"/>
</dbReference>
<evidence type="ECO:0000256" key="2">
    <source>
        <dbReference type="PROSITE-ProRule" id="PRU00176"/>
    </source>
</evidence>
<feature type="region of interest" description="Disordered" evidence="3">
    <location>
        <begin position="114"/>
        <end position="239"/>
    </location>
</feature>
<dbReference type="SUPFAM" id="SSF54928">
    <property type="entry name" value="RNA-binding domain, RBD"/>
    <property type="match status" value="1"/>
</dbReference>
<evidence type="ECO:0000313" key="7">
    <source>
        <dbReference type="Proteomes" id="UP000233120"/>
    </source>
</evidence>
<feature type="compositionally biased region" description="Basic and acidic residues" evidence="3">
    <location>
        <begin position="206"/>
        <end position="239"/>
    </location>
</feature>
<feature type="compositionally biased region" description="Basic and acidic residues" evidence="3">
    <location>
        <begin position="179"/>
        <end position="188"/>
    </location>
</feature>
<evidence type="ECO:0000313" key="6">
    <source>
        <dbReference type="Ensembl" id="ENSMNEP00000007395.1"/>
    </source>
</evidence>
<dbReference type="AlphaFoldDB" id="A0A2K6B7Q4"/>
<protein>
    <recommendedName>
        <fullName evidence="5">RRM domain-containing protein</fullName>
    </recommendedName>
</protein>
<dbReference type="InterPro" id="IPR000504">
    <property type="entry name" value="RRM_dom"/>
</dbReference>
<name>A0A2K6B7Q4_MACNE</name>
<dbReference type="InterPro" id="IPR035979">
    <property type="entry name" value="RBD_domain_sf"/>
</dbReference>
<keyword evidence="7" id="KW-1185">Reference proteome</keyword>
<dbReference type="InterPro" id="IPR051847">
    <property type="entry name" value="RNA_proc/Spliceosome_comp"/>
</dbReference>
<dbReference type="FunFam" id="3.30.70.330:FF:001149">
    <property type="entry name" value="RNA binding motif protein X-linked 2"/>
    <property type="match status" value="1"/>
</dbReference>
<dbReference type="GO" id="GO:0005686">
    <property type="term" value="C:U2 snRNP"/>
    <property type="evidence" value="ECO:0007669"/>
    <property type="project" value="TreeGrafter"/>
</dbReference>
<dbReference type="GO" id="GO:0071013">
    <property type="term" value="C:catalytic step 2 spliceosome"/>
    <property type="evidence" value="ECO:0007669"/>
    <property type="project" value="TreeGrafter"/>
</dbReference>
<dbReference type="GO" id="GO:0071011">
    <property type="term" value="C:precatalytic spliceosome"/>
    <property type="evidence" value="ECO:0007669"/>
    <property type="project" value="TreeGrafter"/>
</dbReference>
<feature type="transmembrane region" description="Helical" evidence="4">
    <location>
        <begin position="16"/>
        <end position="39"/>
    </location>
</feature>
<dbReference type="PROSITE" id="PS50102">
    <property type="entry name" value="RRM"/>
    <property type="match status" value="1"/>
</dbReference>
<reference evidence="6" key="1">
    <citation type="submission" date="2025-08" db="UniProtKB">
        <authorList>
            <consortium name="Ensembl"/>
        </authorList>
    </citation>
    <scope>IDENTIFICATION</scope>
</reference>
<dbReference type="PANTHER" id="PTHR45880:SF4">
    <property type="entry name" value="RNA-BINDING MOTIF PROTEIN, X-LINKED 2"/>
    <property type="match status" value="1"/>
</dbReference>
<evidence type="ECO:0000259" key="5">
    <source>
        <dbReference type="PROSITE" id="PS50102"/>
    </source>
</evidence>
<organism evidence="6 7">
    <name type="scientific">Macaca nemestrina</name>
    <name type="common">Pig-tailed macaque</name>
    <dbReference type="NCBI Taxonomy" id="9545"/>
    <lineage>
        <taxon>Eukaryota</taxon>
        <taxon>Metazoa</taxon>
        <taxon>Chordata</taxon>
        <taxon>Craniata</taxon>
        <taxon>Vertebrata</taxon>
        <taxon>Euteleostomi</taxon>
        <taxon>Mammalia</taxon>
        <taxon>Eutheria</taxon>
        <taxon>Euarchontoglires</taxon>
        <taxon>Primates</taxon>
        <taxon>Haplorrhini</taxon>
        <taxon>Catarrhini</taxon>
        <taxon>Cercopithecidae</taxon>
        <taxon>Cercopithecinae</taxon>
        <taxon>Macaca</taxon>
    </lineage>
</organism>
<dbReference type="Proteomes" id="UP000233120">
    <property type="component" value="Unassembled WGS sequence"/>
</dbReference>
<keyword evidence="4" id="KW-1133">Transmembrane helix</keyword>
<accession>A0A2K6B7Q4</accession>
<keyword evidence="4" id="KW-0812">Transmembrane</keyword>
<dbReference type="Ensembl" id="ENSMNET00000031550.1">
    <property type="protein sequence ID" value="ENSMNEP00000007395.1"/>
    <property type="gene ID" value="ENSMNEG00000028264.1"/>
</dbReference>
<sequence length="239" mass="27338">MNPLTKMKLINKLNDAWIFLGGGHCLCVLTIWEIVNINLMRDKKTGKSKGFCFLCYKGQRSTILAIDNFNGIKMKGRTIRVDHVSNYRTPKDSEEMDDVTKKLQEKGCGAYPLTKALKMKNQQKSTKMTKRKKKKKKEKEKTDQEVQAEQPSSSSPRCKTIKEKDDPGPKNSKNSETAQKSEPREGPKLSKARTAYSGGAEDLERDLEKEKPKHEHKSSSRREAREEKTRNRDRGGFKC</sequence>
<feature type="compositionally biased region" description="Polar residues" evidence="3">
    <location>
        <begin position="147"/>
        <end position="157"/>
    </location>
</feature>
<proteinExistence type="predicted"/>
<feature type="compositionally biased region" description="Basic residues" evidence="3">
    <location>
        <begin position="127"/>
        <end position="138"/>
    </location>
</feature>
<feature type="domain" description="RRM" evidence="5">
    <location>
        <begin position="33"/>
        <end position="86"/>
    </location>
</feature>
<keyword evidence="4" id="KW-0472">Membrane</keyword>
<evidence type="ECO:0000256" key="4">
    <source>
        <dbReference type="SAM" id="Phobius"/>
    </source>
</evidence>
<dbReference type="Pfam" id="PF00076">
    <property type="entry name" value="RRM_1"/>
    <property type="match status" value="1"/>
</dbReference>
<dbReference type="GeneTree" id="ENSGT00890000139472"/>
<keyword evidence="1 2" id="KW-0694">RNA-binding</keyword>
<evidence type="ECO:0000256" key="3">
    <source>
        <dbReference type="SAM" id="MobiDB-lite"/>
    </source>
</evidence>
<dbReference type="PANTHER" id="PTHR45880">
    <property type="entry name" value="RNA-BINDING MOTIF PROTEIN, X-LINKED 2"/>
    <property type="match status" value="1"/>
</dbReference>
<dbReference type="InterPro" id="IPR012677">
    <property type="entry name" value="Nucleotide-bd_a/b_plait_sf"/>
</dbReference>
<dbReference type="GO" id="GO:0000398">
    <property type="term" value="P:mRNA splicing, via spliceosome"/>
    <property type="evidence" value="ECO:0007669"/>
    <property type="project" value="TreeGrafter"/>
</dbReference>
<dbReference type="Gene3D" id="3.30.70.330">
    <property type="match status" value="1"/>
</dbReference>
<reference evidence="6" key="2">
    <citation type="submission" date="2025-09" db="UniProtKB">
        <authorList>
            <consortium name="Ensembl"/>
        </authorList>
    </citation>
    <scope>IDENTIFICATION</scope>
</reference>
<evidence type="ECO:0000256" key="1">
    <source>
        <dbReference type="ARBA" id="ARBA00022884"/>
    </source>
</evidence>